<dbReference type="GO" id="GO:0005886">
    <property type="term" value="C:plasma membrane"/>
    <property type="evidence" value="ECO:0007669"/>
    <property type="project" value="TreeGrafter"/>
</dbReference>
<keyword evidence="5 8" id="KW-0472">Membrane</keyword>
<feature type="compositionally biased region" description="Pro residues" evidence="7">
    <location>
        <begin position="1"/>
        <end position="120"/>
    </location>
</feature>
<feature type="domain" description="T-cell immunomodulatory protein TIP C2" evidence="9">
    <location>
        <begin position="826"/>
        <end position="934"/>
    </location>
</feature>
<dbReference type="Pfam" id="PF23122">
    <property type="entry name" value="C2_ITFG1"/>
    <property type="match status" value="1"/>
</dbReference>
<evidence type="ECO:0000256" key="3">
    <source>
        <dbReference type="ARBA" id="ARBA00022692"/>
    </source>
</evidence>
<protein>
    <recommendedName>
        <fullName evidence="9">T-cell immunomodulatory protein TIP C2 domain-containing protein</fullName>
    </recommendedName>
</protein>
<feature type="transmembrane region" description="Helical" evidence="8">
    <location>
        <begin position="941"/>
        <end position="961"/>
    </location>
</feature>
<dbReference type="InterPro" id="IPR028994">
    <property type="entry name" value="Integrin_alpha_N"/>
</dbReference>
<feature type="region of interest" description="Disordered" evidence="7">
    <location>
        <begin position="389"/>
        <end position="434"/>
    </location>
</feature>
<accession>A0AB34J7K1</accession>
<dbReference type="SUPFAM" id="SSF69318">
    <property type="entry name" value="Integrin alpha N-terminal domain"/>
    <property type="match status" value="2"/>
</dbReference>
<keyword evidence="11" id="KW-1185">Reference proteome</keyword>
<evidence type="ECO:0000256" key="4">
    <source>
        <dbReference type="ARBA" id="ARBA00022989"/>
    </source>
</evidence>
<comment type="subcellular location">
    <subcellularLocation>
        <location evidence="1">Membrane</location>
        <topology evidence="1">Single-pass type I membrane protein</topology>
    </subcellularLocation>
</comment>
<evidence type="ECO:0000313" key="11">
    <source>
        <dbReference type="Proteomes" id="UP001515480"/>
    </source>
</evidence>
<evidence type="ECO:0000256" key="2">
    <source>
        <dbReference type="ARBA" id="ARBA00006496"/>
    </source>
</evidence>
<feature type="compositionally biased region" description="Pro residues" evidence="7">
    <location>
        <begin position="417"/>
        <end position="428"/>
    </location>
</feature>
<dbReference type="EMBL" id="JBGBPQ010000012">
    <property type="protein sequence ID" value="KAL1514700.1"/>
    <property type="molecule type" value="Genomic_DNA"/>
</dbReference>
<comment type="caution">
    <text evidence="10">The sequence shown here is derived from an EMBL/GenBank/DDBJ whole genome shotgun (WGS) entry which is preliminary data.</text>
</comment>
<evidence type="ECO:0000256" key="5">
    <source>
        <dbReference type="ARBA" id="ARBA00023136"/>
    </source>
</evidence>
<evidence type="ECO:0000256" key="6">
    <source>
        <dbReference type="ARBA" id="ARBA00023180"/>
    </source>
</evidence>
<reference evidence="10 11" key="1">
    <citation type="journal article" date="2024" name="Science">
        <title>Giant polyketide synthase enzymes in the biosynthesis of giant marine polyether toxins.</title>
        <authorList>
            <person name="Fallon T.R."/>
            <person name="Shende V.V."/>
            <person name="Wierzbicki I.H."/>
            <person name="Pendleton A.L."/>
            <person name="Watervoot N.F."/>
            <person name="Auber R.P."/>
            <person name="Gonzalez D.J."/>
            <person name="Wisecaver J.H."/>
            <person name="Moore B.S."/>
        </authorList>
    </citation>
    <scope>NUCLEOTIDE SEQUENCE [LARGE SCALE GENOMIC DNA]</scope>
    <source>
        <strain evidence="10 11">12B1</strain>
    </source>
</reference>
<feature type="region of interest" description="Disordered" evidence="7">
    <location>
        <begin position="758"/>
        <end position="779"/>
    </location>
</feature>
<keyword evidence="6" id="KW-0325">Glycoprotein</keyword>
<dbReference type="PANTHER" id="PTHR13412:SF0">
    <property type="entry name" value="T-CELL IMMUNOMODULATORY PROTEIN"/>
    <property type="match status" value="1"/>
</dbReference>
<dbReference type="AlphaFoldDB" id="A0AB34J7K1"/>
<feature type="region of interest" description="Disordered" evidence="7">
    <location>
        <begin position="1"/>
        <end position="130"/>
    </location>
</feature>
<dbReference type="Proteomes" id="UP001515480">
    <property type="component" value="Unassembled WGS sequence"/>
</dbReference>
<sequence length="982" mass="104462">MGNLPPMPLPPFPPPRAPPPGLPPPSWPPLLPPLPHSPPPEKPPSMPPPHSPPPEPPPWHPPPPESPPPVPTPSCPPPAKPLPSPPLSPSPLPPFPELPQPSIPPSAPPPPPPSPPPPLPDIFLPRMGAQQDDGSPLMIQASRSRLQDVTGPVGLADIVGGALMAFADIDGDDTVDFFLSVSREGVASSERAAAHTVEMGAQAAGELAQEAVATPERSAAVEERQLQLWLWDSGARTFRSDPAARWDVPGLTSVLPGDFDFDGVLDCIVGTTDASCGSEGALRLRVCNQSFGCLKESAGGLPLAASQPLAADVNGDMRTDLLAAYAPIASSPHCTAEEGDTCGVAHHDGCCVCGLECDDQGKCIRPSVRAWVNLADGFEVVLPFGNVLPSDTEASGDDESDPLPAASPSLHSGAAPASPPPPTVPPPRQGSWPHVRLAVPNSNANVDLNGDCAADLMLVALPGDAPRGEYSCATLRCQLLVWLHAPCHSSSCDPTAVMWSGAPEVNETLPAGAGQISLTDMDGDGLTDLIFGSQEGGHAIVHVWYAVLGEKPAYCGATIRRQLCSGGESLRFEKRNFTISDGWQFAHVAANSSRPLTFSVADFNLDGFPEVLLPLWAPRTGQDLSNCGAERACVVMLHNDGSMRCDATSELRIFTPAAGASVTGTHRLVPVLVDATMAIFIDLFEDGVWDIIGGYPNGTLSAWRQEPDVPDYFLKMVTAGAACSPAALDDDYDEYFGGRTSNGVGRSVFNLSVPPGLEDPNFQQKPLSRGHGKGDDAVREEVSYTRRRLSSAEAGGGLEARNTRVVRREKGSTCARRPSRSGFMDGVNQPGVSYQYLTSLPSQWDQLSEGGQWMWDRPKQARSATQLAQSGYSPLLMPYVLLGLGQTSAYVQELWVGIPSGQVRRFPQAVIPNSRLVVIPYPYTEPDMWELRLYLEARQQFFVGAALAGCLLVLGMVVLALELRERMQDAREKKALAPALPL</sequence>
<keyword evidence="3 8" id="KW-0812">Transmembrane</keyword>
<evidence type="ECO:0000256" key="7">
    <source>
        <dbReference type="SAM" id="MobiDB-lite"/>
    </source>
</evidence>
<dbReference type="InterPro" id="IPR057089">
    <property type="entry name" value="C2_TIP"/>
</dbReference>
<evidence type="ECO:0000313" key="10">
    <source>
        <dbReference type="EMBL" id="KAL1514700.1"/>
    </source>
</evidence>
<evidence type="ECO:0000256" key="1">
    <source>
        <dbReference type="ARBA" id="ARBA00004479"/>
    </source>
</evidence>
<organism evidence="10 11">
    <name type="scientific">Prymnesium parvum</name>
    <name type="common">Toxic golden alga</name>
    <dbReference type="NCBI Taxonomy" id="97485"/>
    <lineage>
        <taxon>Eukaryota</taxon>
        <taxon>Haptista</taxon>
        <taxon>Haptophyta</taxon>
        <taxon>Prymnesiophyceae</taxon>
        <taxon>Prymnesiales</taxon>
        <taxon>Prymnesiaceae</taxon>
        <taxon>Prymnesium</taxon>
    </lineage>
</organism>
<evidence type="ECO:0000256" key="8">
    <source>
        <dbReference type="SAM" id="Phobius"/>
    </source>
</evidence>
<evidence type="ECO:0000259" key="9">
    <source>
        <dbReference type="Pfam" id="PF23122"/>
    </source>
</evidence>
<dbReference type="PANTHER" id="PTHR13412">
    <property type="entry name" value="T-CELL IMMUNOMODULATORY PROTEIN HOMOLOG"/>
    <property type="match status" value="1"/>
</dbReference>
<proteinExistence type="inferred from homology"/>
<keyword evidence="4 8" id="KW-1133">Transmembrane helix</keyword>
<name>A0AB34J7K1_PRYPA</name>
<feature type="compositionally biased region" description="Low complexity" evidence="7">
    <location>
        <begin position="402"/>
        <end position="416"/>
    </location>
</feature>
<gene>
    <name evidence="10" type="ORF">AB1Y20_003787</name>
</gene>
<comment type="similarity">
    <text evidence="2">Belongs to the TIP family.</text>
</comment>
<dbReference type="InterPro" id="IPR024881">
    <property type="entry name" value="Tip"/>
</dbReference>